<name>A0A0G0WBL2_UNCC2</name>
<dbReference type="EMBL" id="LCBL01000002">
    <property type="protein sequence ID" value="KKS09467.1"/>
    <property type="molecule type" value="Genomic_DNA"/>
</dbReference>
<evidence type="ECO:0000313" key="1">
    <source>
        <dbReference type="EMBL" id="KKS09467.1"/>
    </source>
</evidence>
<comment type="caution">
    <text evidence="1">The sequence shown here is derived from an EMBL/GenBank/DDBJ whole genome shotgun (WGS) entry which is preliminary data.</text>
</comment>
<evidence type="ECO:0000313" key="2">
    <source>
        <dbReference type="Proteomes" id="UP000033869"/>
    </source>
</evidence>
<organism evidence="1 2">
    <name type="scientific">candidate division CPR2 bacterium GW2011_GWC1_41_48</name>
    <dbReference type="NCBI Taxonomy" id="1618344"/>
    <lineage>
        <taxon>Bacteria</taxon>
        <taxon>Bacteria division CPR2</taxon>
    </lineage>
</organism>
<proteinExistence type="predicted"/>
<dbReference type="AlphaFoldDB" id="A0A0G0WBL2"/>
<sequence length="222" mass="25124">MPKVKKAPPFVADMIIRQVQDTQTPLDKAEFEEGLGDLRRSPVIVAEKPYNHYFYTSEKELRLEDFENIKVSIPGSLETGMMFVEYPRPPKRAFTGALEGLRYQDTEKMAVAISIIDVSKYGIHDEVFACLRARDSWELLALGVSTIYGFHFYIKYKEKAVEPLGVCFIPISSRGKIITNRGIPYSPNFLNYLVLDTQGFNEMVLPLANVALTTCSCPLIQT</sequence>
<protein>
    <submittedName>
        <fullName evidence="1">Uncharacterized protein</fullName>
    </submittedName>
</protein>
<reference evidence="1 2" key="1">
    <citation type="journal article" date="2015" name="Nature">
        <title>rRNA introns, odd ribosomes, and small enigmatic genomes across a large radiation of phyla.</title>
        <authorList>
            <person name="Brown C.T."/>
            <person name="Hug L.A."/>
            <person name="Thomas B.C."/>
            <person name="Sharon I."/>
            <person name="Castelle C.J."/>
            <person name="Singh A."/>
            <person name="Wilkins M.J."/>
            <person name="Williams K.H."/>
            <person name="Banfield J.F."/>
        </authorList>
    </citation>
    <scope>NUCLEOTIDE SEQUENCE [LARGE SCALE GENOMIC DNA]</scope>
</reference>
<dbReference type="Proteomes" id="UP000033869">
    <property type="component" value="Unassembled WGS sequence"/>
</dbReference>
<gene>
    <name evidence="1" type="ORF">UU65_C0002G0245</name>
</gene>
<accession>A0A0G0WBL2</accession>